<comment type="caution">
    <text evidence="2">The sequence shown here is derived from an EMBL/GenBank/DDBJ whole genome shotgun (WGS) entry which is preliminary data.</text>
</comment>
<evidence type="ECO:0000313" key="2">
    <source>
        <dbReference type="EMBL" id="MFC7199855.1"/>
    </source>
</evidence>
<keyword evidence="3" id="KW-1185">Reference proteome</keyword>
<accession>A0ABD5Z4E2</accession>
<evidence type="ECO:0000256" key="1">
    <source>
        <dbReference type="SAM" id="Phobius"/>
    </source>
</evidence>
<feature type="transmembrane region" description="Helical" evidence="1">
    <location>
        <begin position="9"/>
        <end position="27"/>
    </location>
</feature>
<dbReference type="AlphaFoldDB" id="A0ABD5Z4E2"/>
<keyword evidence="1" id="KW-0472">Membrane</keyword>
<organism evidence="2 3">
    <name type="scientific">Halospeciosus flavus</name>
    <dbReference type="NCBI Taxonomy" id="3032283"/>
    <lineage>
        <taxon>Archaea</taxon>
        <taxon>Methanobacteriati</taxon>
        <taxon>Methanobacteriota</taxon>
        <taxon>Stenosarchaea group</taxon>
        <taxon>Halobacteria</taxon>
        <taxon>Halobacteriales</taxon>
        <taxon>Halobacteriaceae</taxon>
        <taxon>Halospeciosus</taxon>
    </lineage>
</organism>
<evidence type="ECO:0008006" key="4">
    <source>
        <dbReference type="Google" id="ProtNLM"/>
    </source>
</evidence>
<dbReference type="RefSeq" id="WP_279529778.1">
    <property type="nucleotide sequence ID" value="NZ_CP122312.1"/>
</dbReference>
<feature type="transmembrane region" description="Helical" evidence="1">
    <location>
        <begin position="33"/>
        <end position="53"/>
    </location>
</feature>
<keyword evidence="1" id="KW-1133">Transmembrane helix</keyword>
<reference evidence="2 3" key="1">
    <citation type="journal article" date="2019" name="Int. J. Syst. Evol. Microbiol.">
        <title>The Global Catalogue of Microorganisms (GCM) 10K type strain sequencing project: providing services to taxonomists for standard genome sequencing and annotation.</title>
        <authorList>
            <consortium name="The Broad Institute Genomics Platform"/>
            <consortium name="The Broad Institute Genome Sequencing Center for Infectious Disease"/>
            <person name="Wu L."/>
            <person name="Ma J."/>
        </authorList>
    </citation>
    <scope>NUCLEOTIDE SEQUENCE [LARGE SCALE GENOMIC DNA]</scope>
    <source>
        <strain evidence="2 3">XZGYJ-43</strain>
    </source>
</reference>
<evidence type="ECO:0000313" key="3">
    <source>
        <dbReference type="Proteomes" id="UP001596447"/>
    </source>
</evidence>
<name>A0ABD5Z4E2_9EURY</name>
<feature type="transmembrane region" description="Helical" evidence="1">
    <location>
        <begin position="90"/>
        <end position="108"/>
    </location>
</feature>
<dbReference type="EMBL" id="JBHTAR010000011">
    <property type="protein sequence ID" value="MFC7199855.1"/>
    <property type="molecule type" value="Genomic_DNA"/>
</dbReference>
<sequence>MDTATKRRVGATVYLLVFAGLVGGMLLRGGNSPMYWVATGFLAGVGLTLVGAVSTGRWRTVAILQGVLFLGGGVLYLVTVTRGATSQVRLLLGVAWCAVGVWGVFRGATRPFDDLRPDWVGERSDAEE</sequence>
<protein>
    <recommendedName>
        <fullName evidence="4">Integral membrane protein</fullName>
    </recommendedName>
</protein>
<gene>
    <name evidence="2" type="ORF">ACFQJ9_10630</name>
</gene>
<keyword evidence="1" id="KW-0812">Transmembrane</keyword>
<proteinExistence type="predicted"/>
<dbReference type="Proteomes" id="UP001596447">
    <property type="component" value="Unassembled WGS sequence"/>
</dbReference>
<feature type="transmembrane region" description="Helical" evidence="1">
    <location>
        <begin position="60"/>
        <end position="78"/>
    </location>
</feature>